<feature type="active site" description="Proton acceptor" evidence="11">
    <location>
        <position position="254"/>
    </location>
</feature>
<comment type="subunit">
    <text evidence="1">Homodimer.</text>
</comment>
<gene>
    <name evidence="14" type="primary">LOC134292298</name>
</gene>
<feature type="domain" description="O-methyltransferase C-terminal" evidence="12">
    <location>
        <begin position="117"/>
        <end position="326"/>
    </location>
</feature>
<evidence type="ECO:0000256" key="1">
    <source>
        <dbReference type="ARBA" id="ARBA00011738"/>
    </source>
</evidence>
<evidence type="ECO:0000256" key="4">
    <source>
        <dbReference type="ARBA" id="ARBA00022691"/>
    </source>
</evidence>
<dbReference type="SUPFAM" id="SSF46785">
    <property type="entry name" value="Winged helix' DNA-binding domain"/>
    <property type="match status" value="1"/>
</dbReference>
<keyword evidence="2" id="KW-0489">Methyltransferase</keyword>
<name>A0A803TE94_ANOCA</name>
<evidence type="ECO:0000256" key="3">
    <source>
        <dbReference type="ARBA" id="ARBA00022679"/>
    </source>
</evidence>
<dbReference type="InterPro" id="IPR012967">
    <property type="entry name" value="COMT_dimerisation"/>
</dbReference>
<dbReference type="Pfam" id="PF00891">
    <property type="entry name" value="Methyltransf_2"/>
    <property type="match status" value="1"/>
</dbReference>
<dbReference type="Gene3D" id="1.10.10.10">
    <property type="entry name" value="Winged helix-like DNA-binding domain superfamily/Winged helix DNA-binding domain"/>
    <property type="match status" value="1"/>
</dbReference>
<evidence type="ECO:0000259" key="12">
    <source>
        <dbReference type="Pfam" id="PF00891"/>
    </source>
</evidence>
<dbReference type="PIRSF" id="PIRSF005739">
    <property type="entry name" value="O-mtase"/>
    <property type="match status" value="1"/>
</dbReference>
<dbReference type="SUPFAM" id="SSF53335">
    <property type="entry name" value="S-adenosyl-L-methionine-dependent methyltransferases"/>
    <property type="match status" value="1"/>
</dbReference>
<evidence type="ECO:0000313" key="15">
    <source>
        <dbReference type="Proteomes" id="UP000001646"/>
    </source>
</evidence>
<dbReference type="GeneTree" id="ENSGT00940000161561"/>
<evidence type="ECO:0000256" key="11">
    <source>
        <dbReference type="PIRSR" id="PIRSR005739-1"/>
    </source>
</evidence>
<dbReference type="InterPro" id="IPR001077">
    <property type="entry name" value="COMT_C"/>
</dbReference>
<dbReference type="GO" id="GO:0046983">
    <property type="term" value="F:protein dimerization activity"/>
    <property type="evidence" value="ECO:0007669"/>
    <property type="project" value="InterPro"/>
</dbReference>
<dbReference type="Proteomes" id="UP000001646">
    <property type="component" value="Chromosome 2"/>
</dbReference>
<dbReference type="PANTHER" id="PTHR43712:SF2">
    <property type="entry name" value="O-METHYLTRANSFERASE CICE"/>
    <property type="match status" value="1"/>
</dbReference>
<dbReference type="InterPro" id="IPR036390">
    <property type="entry name" value="WH_DNA-bd_sf"/>
</dbReference>
<evidence type="ECO:0000256" key="7">
    <source>
        <dbReference type="ARBA" id="ARBA00039116"/>
    </source>
</evidence>
<dbReference type="InterPro" id="IPR036388">
    <property type="entry name" value="WH-like_DNA-bd_sf"/>
</dbReference>
<dbReference type="EC" id="2.1.1.4" evidence="7"/>
<evidence type="ECO:0000313" key="14">
    <source>
        <dbReference type="Ensembl" id="ENSACAP00000033534.1"/>
    </source>
</evidence>
<dbReference type="AlphaFoldDB" id="A0A803TE94"/>
<dbReference type="Ensembl" id="ENSACAT00000058338.1">
    <property type="protein sequence ID" value="ENSACAP00000024397.1"/>
    <property type="gene ID" value="ENSACAG00000014320.4"/>
</dbReference>
<reference evidence="14 15" key="1">
    <citation type="submission" date="2009-12" db="EMBL/GenBank/DDBJ databases">
        <title>The Genome Sequence of Anolis carolinensis (Green Anole Lizard).</title>
        <authorList>
            <consortium name="The Genome Sequencing Platform"/>
            <person name="Di Palma F."/>
            <person name="Alfoldi J."/>
            <person name="Heiman D."/>
            <person name="Young S."/>
            <person name="Grabherr M."/>
            <person name="Johnson J."/>
            <person name="Lander E.S."/>
            <person name="Lindblad-Toh K."/>
        </authorList>
    </citation>
    <scope>NUCLEOTIDE SEQUENCE [LARGE SCALE GENOMIC DNA]</scope>
    <source>
        <strain evidence="14 15">JBL SC #1</strain>
    </source>
</reference>
<dbReference type="InterPro" id="IPR016461">
    <property type="entry name" value="COMT-like"/>
</dbReference>
<evidence type="ECO:0000256" key="9">
    <source>
        <dbReference type="ARBA" id="ARBA00043054"/>
    </source>
</evidence>
<dbReference type="Ensembl" id="ENSACAT00000036666.1">
    <property type="protein sequence ID" value="ENSACAP00000033534.1"/>
    <property type="gene ID" value="ENSACAG00000014320.4"/>
</dbReference>
<keyword evidence="10" id="KW-0471">Melatonin biosynthesis</keyword>
<evidence type="ECO:0000256" key="6">
    <source>
        <dbReference type="ARBA" id="ARBA00037926"/>
    </source>
</evidence>
<dbReference type="InterPro" id="IPR029063">
    <property type="entry name" value="SAM-dependent_MTases_sf"/>
</dbReference>
<feature type="domain" description="O-methyltransferase dimerisation" evidence="13">
    <location>
        <begin position="13"/>
        <end position="94"/>
    </location>
</feature>
<dbReference type="PROSITE" id="PS51683">
    <property type="entry name" value="SAM_OMT_II"/>
    <property type="match status" value="1"/>
</dbReference>
<dbReference type="Gene3D" id="3.40.50.150">
    <property type="entry name" value="Vaccinia Virus protein VP39"/>
    <property type="match status" value="1"/>
</dbReference>
<dbReference type="PANTHER" id="PTHR43712">
    <property type="entry name" value="PUTATIVE (AFU_ORTHOLOGUE AFUA_4G14580)-RELATED"/>
    <property type="match status" value="1"/>
</dbReference>
<dbReference type="Bgee" id="ENSACAG00000014320">
    <property type="expression patterns" value="Expressed in hemipenis and 1 other cell type or tissue"/>
</dbReference>
<evidence type="ECO:0000256" key="10">
    <source>
        <dbReference type="ARBA" id="ARBA00043260"/>
    </source>
</evidence>
<evidence type="ECO:0000256" key="8">
    <source>
        <dbReference type="ARBA" id="ARBA00040730"/>
    </source>
</evidence>
<evidence type="ECO:0000256" key="2">
    <source>
        <dbReference type="ARBA" id="ARBA00022603"/>
    </source>
</evidence>
<reference evidence="14" key="2">
    <citation type="submission" date="2025-05" db="UniProtKB">
        <authorList>
            <consortium name="Ensembl"/>
        </authorList>
    </citation>
    <scope>IDENTIFICATION</scope>
</reference>
<keyword evidence="15" id="KW-1185">Reference proteome</keyword>
<accession>A0A803TE94</accession>
<dbReference type="FunFam" id="3.40.50.150:FF:000146">
    <property type="entry name" value="Acetylserotonin O-methyltransferase"/>
    <property type="match status" value="1"/>
</dbReference>
<dbReference type="GO" id="GO:0017096">
    <property type="term" value="F:acetylserotonin O-methyltransferase activity"/>
    <property type="evidence" value="ECO:0000318"/>
    <property type="project" value="GO_Central"/>
</dbReference>
<comment type="function">
    <text evidence="5">Catalyzes the transfer of a methyl group onto N-acetylserotonin, producing melatonin (N-acetyl-5-methoxytryptamine).</text>
</comment>
<dbReference type="Pfam" id="PF08100">
    <property type="entry name" value="Dimerisation"/>
    <property type="match status" value="1"/>
</dbReference>
<proteinExistence type="predicted"/>
<dbReference type="Ensembl" id="ENSACAT00000048922.1">
    <property type="protein sequence ID" value="ENSACAP00000028173.1"/>
    <property type="gene ID" value="ENSACAG00000014320.4"/>
</dbReference>
<organism evidence="14 15">
    <name type="scientific">Anolis carolinensis</name>
    <name type="common">Green anole</name>
    <name type="synonym">American chameleon</name>
    <dbReference type="NCBI Taxonomy" id="28377"/>
    <lineage>
        <taxon>Eukaryota</taxon>
        <taxon>Metazoa</taxon>
        <taxon>Chordata</taxon>
        <taxon>Craniata</taxon>
        <taxon>Vertebrata</taxon>
        <taxon>Euteleostomi</taxon>
        <taxon>Lepidosauria</taxon>
        <taxon>Squamata</taxon>
        <taxon>Bifurcata</taxon>
        <taxon>Unidentata</taxon>
        <taxon>Episquamata</taxon>
        <taxon>Toxicofera</taxon>
        <taxon>Iguania</taxon>
        <taxon>Dactyloidae</taxon>
        <taxon>Anolis</taxon>
    </lineage>
</organism>
<comment type="pathway">
    <text evidence="6">Aromatic compound metabolism; melatonin biosynthesis; melatonin from serotonin: step 1/2.</text>
</comment>
<keyword evidence="3" id="KW-0808">Transferase</keyword>
<dbReference type="GO" id="GO:0032259">
    <property type="term" value="P:methylation"/>
    <property type="evidence" value="ECO:0000318"/>
    <property type="project" value="GO_Central"/>
</dbReference>
<evidence type="ECO:0000256" key="5">
    <source>
        <dbReference type="ARBA" id="ARBA00037645"/>
    </source>
</evidence>
<sequence length="348" mass="38732">MDCTEEMVKILFQHQHGLIITRIMSTACELGVFDLLLESGGFLSSAEIAERLGTSHMGMEKLLEACVSLKLLRMEKKDNEGFYGNTDLANLCLAKSSPKSQCQYIQFYSEFVYTCSQYLTKAVREGKHQAPLVFGTSEKNMYINISSSEERLEVFQNAMGDAWSLYGQEVISAFDLSCFHVVCDVGGGSDAFAKQYISLYPNSTVTIFDLPEVVERAKKHSVSSEEHRINFQSGDFLNDAIPEADLYILARVLHCLNDETCLALLTKLYNACKPGGGVLLVETVLNEDRSGPLAAHIYSILVMLVLEGKERTLSEYSTLLGAAGFKDVQFKKGRHLDAVYGRKENISF</sequence>
<protein>
    <recommendedName>
        <fullName evidence="8">Acetylserotonin O-methyltransferase</fullName>
        <ecNumber evidence="7">2.1.1.4</ecNumber>
    </recommendedName>
    <alternativeName>
        <fullName evidence="9">Hydroxyindole O-methyltransferase</fullName>
    </alternativeName>
</protein>
<dbReference type="FunFam" id="1.10.10.10:FF:000358">
    <property type="entry name" value="Acetylserotonin O-methyltransferase"/>
    <property type="match status" value="1"/>
</dbReference>
<evidence type="ECO:0000259" key="13">
    <source>
        <dbReference type="Pfam" id="PF08100"/>
    </source>
</evidence>
<keyword evidence="4" id="KW-0949">S-adenosyl-L-methionine</keyword>
<dbReference type="GO" id="GO:0030187">
    <property type="term" value="P:melatonin biosynthetic process"/>
    <property type="evidence" value="ECO:0000318"/>
    <property type="project" value="GO_Central"/>
</dbReference>